<evidence type="ECO:0000313" key="2">
    <source>
        <dbReference type="Proteomes" id="UP001501411"/>
    </source>
</evidence>
<name>A0ABP9AAN2_9SPHI</name>
<dbReference type="Proteomes" id="UP001501411">
    <property type="component" value="Unassembled WGS sequence"/>
</dbReference>
<reference evidence="2" key="1">
    <citation type="journal article" date="2019" name="Int. J. Syst. Evol. Microbiol.">
        <title>The Global Catalogue of Microorganisms (GCM) 10K type strain sequencing project: providing services to taxonomists for standard genome sequencing and annotation.</title>
        <authorList>
            <consortium name="The Broad Institute Genomics Platform"/>
            <consortium name="The Broad Institute Genome Sequencing Center for Infectious Disease"/>
            <person name="Wu L."/>
            <person name="Ma J."/>
        </authorList>
    </citation>
    <scope>NUCLEOTIDE SEQUENCE [LARGE SCALE GENOMIC DNA]</scope>
    <source>
        <strain evidence="2">JCM 18200</strain>
    </source>
</reference>
<keyword evidence="2" id="KW-1185">Reference proteome</keyword>
<dbReference type="EMBL" id="BAABIQ010000001">
    <property type="protein sequence ID" value="GAA4777838.1"/>
    <property type="molecule type" value="Genomic_DNA"/>
</dbReference>
<sequence length="110" mass="12830">MSLSVSYLEKIQESEKLTGVIKEIINILLAAINDWPAPIINLVDYEKEVYKLMGEEVSRETMEEYISNIDYSKNAWEGESFSQLIEVFNYYEEGKQLKEILKEIQGEIEN</sequence>
<comment type="caution">
    <text evidence="1">The sequence shown here is derived from an EMBL/GenBank/DDBJ whole genome shotgun (WGS) entry which is preliminary data.</text>
</comment>
<dbReference type="RefSeq" id="WP_345229642.1">
    <property type="nucleotide sequence ID" value="NZ_BAABIQ010000001.1"/>
</dbReference>
<protein>
    <submittedName>
        <fullName evidence="1">Uncharacterized protein</fullName>
    </submittedName>
</protein>
<organism evidence="1 2">
    <name type="scientific">Olivibacter ginsenosidimutans</name>
    <dbReference type="NCBI Taxonomy" id="1176537"/>
    <lineage>
        <taxon>Bacteria</taxon>
        <taxon>Pseudomonadati</taxon>
        <taxon>Bacteroidota</taxon>
        <taxon>Sphingobacteriia</taxon>
        <taxon>Sphingobacteriales</taxon>
        <taxon>Sphingobacteriaceae</taxon>
        <taxon>Olivibacter</taxon>
    </lineage>
</organism>
<gene>
    <name evidence="1" type="ORF">GCM10023231_00320</name>
</gene>
<evidence type="ECO:0000313" key="1">
    <source>
        <dbReference type="EMBL" id="GAA4777838.1"/>
    </source>
</evidence>
<proteinExistence type="predicted"/>
<accession>A0ABP9AAN2</accession>